<evidence type="ECO:0000256" key="2">
    <source>
        <dbReference type="ARBA" id="ARBA00022692"/>
    </source>
</evidence>
<feature type="transmembrane region" description="Helical" evidence="5">
    <location>
        <begin position="12"/>
        <end position="34"/>
    </location>
</feature>
<dbReference type="InterPro" id="IPR051533">
    <property type="entry name" value="WaaL-like"/>
</dbReference>
<evidence type="ECO:0000256" key="5">
    <source>
        <dbReference type="SAM" id="Phobius"/>
    </source>
</evidence>
<evidence type="ECO:0000313" key="7">
    <source>
        <dbReference type="EMBL" id="PRY19297.1"/>
    </source>
</evidence>
<gene>
    <name evidence="7" type="ORF">CLV70_1351</name>
</gene>
<proteinExistence type="predicted"/>
<keyword evidence="8" id="KW-1185">Reference proteome</keyword>
<evidence type="ECO:0000259" key="6">
    <source>
        <dbReference type="Pfam" id="PF04932"/>
    </source>
</evidence>
<dbReference type="PANTHER" id="PTHR37422">
    <property type="entry name" value="TEICHURONIC ACID BIOSYNTHESIS PROTEIN TUAE"/>
    <property type="match status" value="1"/>
</dbReference>
<protein>
    <recommendedName>
        <fullName evidence="6">O-antigen ligase-related domain-containing protein</fullName>
    </recommendedName>
</protein>
<name>A0A2T0RDQ3_9ACTN</name>
<feature type="transmembrane region" description="Helical" evidence="5">
    <location>
        <begin position="55"/>
        <end position="76"/>
    </location>
</feature>
<feature type="transmembrane region" description="Helical" evidence="5">
    <location>
        <begin position="243"/>
        <end position="264"/>
    </location>
</feature>
<evidence type="ECO:0000256" key="1">
    <source>
        <dbReference type="ARBA" id="ARBA00004141"/>
    </source>
</evidence>
<keyword evidence="3 5" id="KW-1133">Transmembrane helix</keyword>
<feature type="transmembrane region" description="Helical" evidence="5">
    <location>
        <begin position="331"/>
        <end position="350"/>
    </location>
</feature>
<comment type="caution">
    <text evidence="7">The sequence shown here is derived from an EMBL/GenBank/DDBJ whole genome shotgun (WGS) entry which is preliminary data.</text>
</comment>
<keyword evidence="4 5" id="KW-0472">Membrane</keyword>
<evidence type="ECO:0000256" key="3">
    <source>
        <dbReference type="ARBA" id="ARBA00022989"/>
    </source>
</evidence>
<keyword evidence="2 5" id="KW-0812">Transmembrane</keyword>
<dbReference type="PANTHER" id="PTHR37422:SF13">
    <property type="entry name" value="LIPOPOLYSACCHARIDE BIOSYNTHESIS PROTEIN PA4999-RELATED"/>
    <property type="match status" value="1"/>
</dbReference>
<evidence type="ECO:0000313" key="8">
    <source>
        <dbReference type="Proteomes" id="UP000239209"/>
    </source>
</evidence>
<dbReference type="EMBL" id="PVZG01000035">
    <property type="protein sequence ID" value="PRY19297.1"/>
    <property type="molecule type" value="Genomic_DNA"/>
</dbReference>
<feature type="transmembrane region" description="Helical" evidence="5">
    <location>
        <begin position="362"/>
        <end position="389"/>
    </location>
</feature>
<reference evidence="7 8" key="1">
    <citation type="submission" date="2018-03" db="EMBL/GenBank/DDBJ databases">
        <title>Genomic Encyclopedia of Archaeal and Bacterial Type Strains, Phase II (KMG-II): from individual species to whole genera.</title>
        <authorList>
            <person name="Goeker M."/>
        </authorList>
    </citation>
    <scope>NUCLEOTIDE SEQUENCE [LARGE SCALE GENOMIC DNA]</scope>
    <source>
        <strain evidence="7 8">DSM 45348</strain>
    </source>
</reference>
<sequence>MSGAAASVTATLIWPTPTAIGISSALGLVALAWLGRRGHSNSWSKWPVHLLPLHLAALLAPSNSGLLLIPLAFVLARRWPRLGAVDVLAVAFTAWATYCDTRHFPGPAGSQFYWLLCLLLLATRHLITNVREFVSVCIAYIAGCIYVAVPVIAQAPASTGADWRPTSNVNINYTAYVLLTGIVLTIAVGALVQPHGKIRIAQVIAALILAAGIWATGTRAALLGLGAGIAFTLTRKLTASRTGWLLIATGFVPVALLSVALGWYGDAQLPELERFFNRQTGDLSGRLDVWPYARAIWESAELTGVGMNHFRAMNPLGIGSHNIVLTLGVDFGWIGVILYASMVGAAMAGFGRHVRCRRLGGLLLLSWVLIWATGHWEAASAAWLVLGLWSRLPELVDSLPRPTAPFSSVSRGEPEKLLHPTAAIV</sequence>
<dbReference type="Proteomes" id="UP000239209">
    <property type="component" value="Unassembled WGS sequence"/>
</dbReference>
<evidence type="ECO:0000256" key="4">
    <source>
        <dbReference type="ARBA" id="ARBA00023136"/>
    </source>
</evidence>
<dbReference type="InterPro" id="IPR007016">
    <property type="entry name" value="O-antigen_ligase-rel_domated"/>
</dbReference>
<dbReference type="Pfam" id="PF04932">
    <property type="entry name" value="Wzy_C"/>
    <property type="match status" value="1"/>
</dbReference>
<organism evidence="7 8">
    <name type="scientific">Pseudosporangium ferrugineum</name>
    <dbReference type="NCBI Taxonomy" id="439699"/>
    <lineage>
        <taxon>Bacteria</taxon>
        <taxon>Bacillati</taxon>
        <taxon>Actinomycetota</taxon>
        <taxon>Actinomycetes</taxon>
        <taxon>Micromonosporales</taxon>
        <taxon>Micromonosporaceae</taxon>
        <taxon>Pseudosporangium</taxon>
    </lineage>
</organism>
<feature type="transmembrane region" description="Helical" evidence="5">
    <location>
        <begin position="173"/>
        <end position="192"/>
    </location>
</feature>
<accession>A0A2T0RDQ3</accession>
<dbReference type="GO" id="GO:0016020">
    <property type="term" value="C:membrane"/>
    <property type="evidence" value="ECO:0007669"/>
    <property type="project" value="UniProtKB-SubCell"/>
</dbReference>
<feature type="domain" description="O-antigen ligase-related" evidence="6">
    <location>
        <begin position="204"/>
        <end position="339"/>
    </location>
</feature>
<dbReference type="AlphaFoldDB" id="A0A2T0RDQ3"/>
<feature type="transmembrane region" description="Helical" evidence="5">
    <location>
        <begin position="133"/>
        <end position="153"/>
    </location>
</feature>
<comment type="subcellular location">
    <subcellularLocation>
        <location evidence="1">Membrane</location>
        <topology evidence="1">Multi-pass membrane protein</topology>
    </subcellularLocation>
</comment>